<dbReference type="InterPro" id="IPR012341">
    <property type="entry name" value="6hp_glycosidase-like_sf"/>
</dbReference>
<keyword evidence="3" id="KW-1185">Reference proteome</keyword>
<sequence length="364" mass="42818">MKNQKVEKFIDGYLKNFKSAKVDKWNYEDGCVLKGAQMMYQVTGEEKYKTFILEYLKKYINEDGTINYYNAEDYNIDNVSTGTVLFFAYDETGEEKYRNAIEHIMDQLRKQPRTQEGNFWHKNIYPNQVWLDGLYMGQVFYMMYESRFGGKEHYSDIIKQFKLVRRNMFNDEKQLYYHAYDESRQMYWADKTTGLSQNFWLRSMGWYLLALIECLDAIDQSVYEYYDDLKSLFKEALKGVLKYQDEKTHLFYQVIDRADVKENYLETSGSAMIAYAMLKACRMKAVLAEKYEDNAISIFEALADNKLEEVDGELKLGGICSVAGLGGKEKRDGSLKYYFSEPVVYDDHKGVGPFIMAYSEINRL</sequence>
<dbReference type="eggNOG" id="COG4225">
    <property type="taxonomic scope" value="Bacteria"/>
</dbReference>
<dbReference type="Gene3D" id="1.50.10.10">
    <property type="match status" value="1"/>
</dbReference>
<dbReference type="Proteomes" id="UP000003136">
    <property type="component" value="Unassembled WGS sequence"/>
</dbReference>
<dbReference type="HOGENOM" id="CLU_038720_1_0_9"/>
<accession>B7ARL9</accession>
<gene>
    <name evidence="2" type="ORF">BACPEC_01723</name>
</gene>
<reference evidence="2 3" key="2">
    <citation type="submission" date="2008-11" db="EMBL/GenBank/DDBJ databases">
        <authorList>
            <person name="Fulton L."/>
            <person name="Clifton S."/>
            <person name="Fulton B."/>
            <person name="Xu J."/>
            <person name="Minx P."/>
            <person name="Pepin K.H."/>
            <person name="Johnson M."/>
            <person name="Bhonagiri V."/>
            <person name="Nash W.E."/>
            <person name="Mardis E.R."/>
            <person name="Wilson R.K."/>
        </authorList>
    </citation>
    <scope>NUCLEOTIDE SEQUENCE [LARGE SCALE GENOMIC DNA]</scope>
    <source>
        <strain evidence="2 3">ATCC 43243</strain>
    </source>
</reference>
<name>B7ARL9_9FIRM</name>
<dbReference type="InterPro" id="IPR052043">
    <property type="entry name" value="PolySaccharide_Degr_Enz"/>
</dbReference>
<keyword evidence="1" id="KW-0378">Hydrolase</keyword>
<evidence type="ECO:0000313" key="2">
    <source>
        <dbReference type="EMBL" id="EEC57215.1"/>
    </source>
</evidence>
<dbReference type="PANTHER" id="PTHR33886">
    <property type="entry name" value="UNSATURATED RHAMNOGALACTURONAN HYDROLASE (EUROFUNG)"/>
    <property type="match status" value="1"/>
</dbReference>
<dbReference type="GO" id="GO:0005975">
    <property type="term" value="P:carbohydrate metabolic process"/>
    <property type="evidence" value="ECO:0007669"/>
    <property type="project" value="InterPro"/>
</dbReference>
<dbReference type="EMBL" id="ABVQ01000036">
    <property type="protein sequence ID" value="EEC57215.1"/>
    <property type="molecule type" value="Genomic_DNA"/>
</dbReference>
<dbReference type="PANTHER" id="PTHR33886:SF8">
    <property type="entry name" value="UNSATURATED RHAMNOGALACTURONAN HYDROLASE (EUROFUNG)"/>
    <property type="match status" value="1"/>
</dbReference>
<dbReference type="GO" id="GO:0016787">
    <property type="term" value="F:hydrolase activity"/>
    <property type="evidence" value="ECO:0007669"/>
    <property type="project" value="UniProtKB-KW"/>
</dbReference>
<evidence type="ECO:0008006" key="4">
    <source>
        <dbReference type="Google" id="ProtNLM"/>
    </source>
</evidence>
<dbReference type="STRING" id="483218.BACPEC_01723"/>
<reference evidence="2 3" key="1">
    <citation type="submission" date="2008-11" db="EMBL/GenBank/DDBJ databases">
        <title>Draft genome sequence of Bacteroides pectinophilus (ATCC 43243).</title>
        <authorList>
            <person name="Sudarsanam P."/>
            <person name="Ley R."/>
            <person name="Guruge J."/>
            <person name="Turnbaugh P.J."/>
            <person name="Mahowald M."/>
            <person name="Liep D."/>
            <person name="Gordon J."/>
        </authorList>
    </citation>
    <scope>NUCLEOTIDE SEQUENCE [LARGE SCALE GENOMIC DNA]</scope>
    <source>
        <strain evidence="2 3">ATCC 43243</strain>
    </source>
</reference>
<dbReference type="InterPro" id="IPR008928">
    <property type="entry name" value="6-hairpin_glycosidase_sf"/>
</dbReference>
<dbReference type="AlphaFoldDB" id="B7ARL9"/>
<comment type="caution">
    <text evidence="2">The sequence shown here is derived from an EMBL/GenBank/DDBJ whole genome shotgun (WGS) entry which is preliminary data.</text>
</comment>
<evidence type="ECO:0000313" key="3">
    <source>
        <dbReference type="Proteomes" id="UP000003136"/>
    </source>
</evidence>
<proteinExistence type="predicted"/>
<organism evidence="2 3">
    <name type="scientific">[Bacteroides] pectinophilus ATCC 43243</name>
    <dbReference type="NCBI Taxonomy" id="483218"/>
    <lineage>
        <taxon>Bacteria</taxon>
        <taxon>Bacillati</taxon>
        <taxon>Bacillota</taxon>
        <taxon>Clostridia</taxon>
        <taxon>Eubacteriales</taxon>
    </lineage>
</organism>
<dbReference type="Pfam" id="PF07470">
    <property type="entry name" value="Glyco_hydro_88"/>
    <property type="match status" value="1"/>
</dbReference>
<dbReference type="SUPFAM" id="SSF48208">
    <property type="entry name" value="Six-hairpin glycosidases"/>
    <property type="match status" value="1"/>
</dbReference>
<dbReference type="InterPro" id="IPR010905">
    <property type="entry name" value="Glyco_hydro_88"/>
</dbReference>
<protein>
    <recommendedName>
        <fullName evidence="4">Glycosyl hydrolase family 88</fullName>
    </recommendedName>
</protein>
<evidence type="ECO:0000256" key="1">
    <source>
        <dbReference type="ARBA" id="ARBA00022801"/>
    </source>
</evidence>